<sequence>MKEPVIHFTAHTLITKAACGAVNGAMSRPWASQLTLCVICIAVEVY</sequence>
<keyword evidence="2" id="KW-1185">Reference proteome</keyword>
<dbReference type="Proteomes" id="UP000198542">
    <property type="component" value="Unassembled WGS sequence"/>
</dbReference>
<dbReference type="AlphaFoldDB" id="A0A1H4PZS6"/>
<gene>
    <name evidence="1" type="ORF">SAMN04490187_3273</name>
</gene>
<name>A0A1H4PZS6_PSEJE</name>
<dbReference type="EMBL" id="FNTC01000002">
    <property type="protein sequence ID" value="SEC12800.1"/>
    <property type="molecule type" value="Genomic_DNA"/>
</dbReference>
<protein>
    <submittedName>
        <fullName evidence="1">Uncharacterized protein</fullName>
    </submittedName>
</protein>
<reference evidence="2" key="1">
    <citation type="submission" date="2016-10" db="EMBL/GenBank/DDBJ databases">
        <authorList>
            <person name="Varghese N."/>
            <person name="Submissions S."/>
        </authorList>
    </citation>
    <scope>NUCLEOTIDE SEQUENCE [LARGE SCALE GENOMIC DNA]</scope>
    <source>
        <strain evidence="2">BS3660</strain>
    </source>
</reference>
<accession>A0A1H4PZS6</accession>
<organism evidence="1 2">
    <name type="scientific">Pseudomonas jessenii</name>
    <dbReference type="NCBI Taxonomy" id="77298"/>
    <lineage>
        <taxon>Bacteria</taxon>
        <taxon>Pseudomonadati</taxon>
        <taxon>Pseudomonadota</taxon>
        <taxon>Gammaproteobacteria</taxon>
        <taxon>Pseudomonadales</taxon>
        <taxon>Pseudomonadaceae</taxon>
        <taxon>Pseudomonas</taxon>
    </lineage>
</organism>
<evidence type="ECO:0000313" key="2">
    <source>
        <dbReference type="Proteomes" id="UP000198542"/>
    </source>
</evidence>
<evidence type="ECO:0000313" key="1">
    <source>
        <dbReference type="EMBL" id="SEC12800.1"/>
    </source>
</evidence>
<proteinExistence type="predicted"/>